<protein>
    <recommendedName>
        <fullName evidence="3">Peptidase C39-like domain-containing protein</fullName>
    </recommendedName>
</protein>
<organism evidence="1 2">
    <name type="scientific">Mycolicibacterium alvei</name>
    <dbReference type="NCBI Taxonomy" id="67081"/>
    <lineage>
        <taxon>Bacteria</taxon>
        <taxon>Bacillati</taxon>
        <taxon>Actinomycetota</taxon>
        <taxon>Actinomycetes</taxon>
        <taxon>Mycobacteriales</taxon>
        <taxon>Mycobacteriaceae</taxon>
        <taxon>Mycolicibacterium</taxon>
    </lineage>
</organism>
<proteinExistence type="predicted"/>
<accession>A0A6N4UY99</accession>
<evidence type="ECO:0008006" key="3">
    <source>
        <dbReference type="Google" id="ProtNLM"/>
    </source>
</evidence>
<dbReference type="KEGG" id="malv:MALV_37720"/>
<dbReference type="EMBL" id="AP022565">
    <property type="protein sequence ID" value="BBX28647.1"/>
    <property type="molecule type" value="Genomic_DNA"/>
</dbReference>
<dbReference type="AlphaFoldDB" id="A0A6N4UY99"/>
<sequence>MAEIDRFNDRICVKAAKLAALRLRQRDGVTCGPTVAVVAGAMLDHVYRAELLHPDGDTWFAAEQGRIHAAVNRIWPRRLGTTPAGMARALTDHSAKRGVTYRWRRFRGSGDALSDVCRAVAEGWPVPMLVGRRAVPRHWVLIVGEGRDVLECYEPSSGNVVAVGVAAVRGARLTGLGFPRPYAFVLPSTHGPEIRDR</sequence>
<evidence type="ECO:0000313" key="1">
    <source>
        <dbReference type="EMBL" id="BBX28647.1"/>
    </source>
</evidence>
<name>A0A6N4UY99_9MYCO</name>
<keyword evidence="2" id="KW-1185">Reference proteome</keyword>
<dbReference type="Proteomes" id="UP000466906">
    <property type="component" value="Chromosome"/>
</dbReference>
<gene>
    <name evidence="1" type="ORF">MALV_37720</name>
</gene>
<reference evidence="1 2" key="1">
    <citation type="journal article" date="2019" name="Emerg. Microbes Infect.">
        <title>Comprehensive subspecies identification of 175 nontuberculous mycobacteria species based on 7547 genomic profiles.</title>
        <authorList>
            <person name="Matsumoto Y."/>
            <person name="Kinjo T."/>
            <person name="Motooka D."/>
            <person name="Nabeya D."/>
            <person name="Jung N."/>
            <person name="Uechi K."/>
            <person name="Horii T."/>
            <person name="Iida T."/>
            <person name="Fujita J."/>
            <person name="Nakamura S."/>
        </authorList>
    </citation>
    <scope>NUCLEOTIDE SEQUENCE [LARGE SCALE GENOMIC DNA]</scope>
    <source>
        <strain evidence="1 2">JCM 12272</strain>
    </source>
</reference>
<evidence type="ECO:0000313" key="2">
    <source>
        <dbReference type="Proteomes" id="UP000466906"/>
    </source>
</evidence>